<comment type="caution">
    <text evidence="1">The sequence shown here is derived from an EMBL/GenBank/DDBJ whole genome shotgun (WGS) entry which is preliminary data.</text>
</comment>
<reference evidence="1" key="1">
    <citation type="submission" date="2016-10" db="EMBL/GenBank/DDBJ databases">
        <title>Sequence of Gallionella enrichment culture.</title>
        <authorList>
            <person name="Poehlein A."/>
            <person name="Muehling M."/>
            <person name="Daniel R."/>
        </authorList>
    </citation>
    <scope>NUCLEOTIDE SEQUENCE</scope>
</reference>
<sequence>MQPNRMIAPIAGLAIAISLAANVARADNDFIVYSPYVVQGQSEVEMYGFSTQDGRSDLNGASGYNISVAHAFTSWWKPEIYIGEFNRDPGASTHPSGYEFENTFQLTTRGEYWADVGFLASYAHNKQPGVLSRAEFGPLLEKWSGHFDQRLNLIWEKEIGAGASSSYVFRSAYSVSYKMDFNKASFSPGIEVYMRPNDNAYQIGPVLYGEIRTDAGKEFEYSLGVVHGINQGAPDRTLLFRVEYEFF</sequence>
<dbReference type="AlphaFoldDB" id="A0A1J5T5X9"/>
<protein>
    <submittedName>
        <fullName evidence="1">Uncharacterized protein</fullName>
    </submittedName>
</protein>
<accession>A0A1J5T5X9</accession>
<name>A0A1J5T5X9_9ZZZZ</name>
<evidence type="ECO:0000313" key="1">
    <source>
        <dbReference type="EMBL" id="OIR16298.1"/>
    </source>
</evidence>
<proteinExistence type="predicted"/>
<dbReference type="EMBL" id="MLJW01000007">
    <property type="protein sequence ID" value="OIR16298.1"/>
    <property type="molecule type" value="Genomic_DNA"/>
</dbReference>
<organism evidence="1">
    <name type="scientific">mine drainage metagenome</name>
    <dbReference type="NCBI Taxonomy" id="410659"/>
    <lineage>
        <taxon>unclassified sequences</taxon>
        <taxon>metagenomes</taxon>
        <taxon>ecological metagenomes</taxon>
    </lineage>
</organism>
<gene>
    <name evidence="1" type="ORF">GALL_30190</name>
</gene>